<protein>
    <submittedName>
        <fullName evidence="1">Uncharacterized protein</fullName>
    </submittedName>
</protein>
<dbReference type="Proteomes" id="UP001239111">
    <property type="component" value="Chromosome 4"/>
</dbReference>
<accession>A0ACC2N8R6</accession>
<comment type="caution">
    <text evidence="1">The sequence shown here is derived from an EMBL/GenBank/DDBJ whole genome shotgun (WGS) entry which is preliminary data.</text>
</comment>
<dbReference type="EMBL" id="CM056744">
    <property type="protein sequence ID" value="KAJ8667091.1"/>
    <property type="molecule type" value="Genomic_DNA"/>
</dbReference>
<keyword evidence="2" id="KW-1185">Reference proteome</keyword>
<evidence type="ECO:0000313" key="1">
    <source>
        <dbReference type="EMBL" id="KAJ8667091.1"/>
    </source>
</evidence>
<sequence length="231" mass="26756">MTTRNLEKMELDDKDGANNNLKGTTESIKREECTSSSKENIKVPNKQTKKKVRPKKSPNESLHRKKDGRKISVGASKKLKSPKDPHLRILKKRSLNADVVSSTCSSKRKSNERSKSDAESSSSVTWKRPKSPLLRTAERAKAKRYRQELRKQKEKQIEEMRQKILEEQRRKEEEEFQKLRQQTVFKAAPIRKYAPLPQVKKRALTEPVSPNIRKRRRTGSSSRCCSSNQTE</sequence>
<gene>
    <name evidence="1" type="ORF">QAD02_008753</name>
</gene>
<proteinExistence type="predicted"/>
<organism evidence="1 2">
    <name type="scientific">Eretmocerus hayati</name>
    <dbReference type="NCBI Taxonomy" id="131215"/>
    <lineage>
        <taxon>Eukaryota</taxon>
        <taxon>Metazoa</taxon>
        <taxon>Ecdysozoa</taxon>
        <taxon>Arthropoda</taxon>
        <taxon>Hexapoda</taxon>
        <taxon>Insecta</taxon>
        <taxon>Pterygota</taxon>
        <taxon>Neoptera</taxon>
        <taxon>Endopterygota</taxon>
        <taxon>Hymenoptera</taxon>
        <taxon>Apocrita</taxon>
        <taxon>Proctotrupomorpha</taxon>
        <taxon>Chalcidoidea</taxon>
        <taxon>Aphelinidae</taxon>
        <taxon>Aphelininae</taxon>
        <taxon>Eretmocerus</taxon>
    </lineage>
</organism>
<reference evidence="1" key="1">
    <citation type="submission" date="2023-04" db="EMBL/GenBank/DDBJ databases">
        <title>A chromosome-level genome assembly of the parasitoid wasp Eretmocerus hayati.</title>
        <authorList>
            <person name="Zhong Y."/>
            <person name="Liu S."/>
            <person name="Liu Y."/>
        </authorList>
    </citation>
    <scope>NUCLEOTIDE SEQUENCE</scope>
    <source>
        <strain evidence="1">ZJU_SS_LIU_2023</strain>
    </source>
</reference>
<name>A0ACC2N8R6_9HYME</name>
<evidence type="ECO:0000313" key="2">
    <source>
        <dbReference type="Proteomes" id="UP001239111"/>
    </source>
</evidence>